<organism evidence="8 9">
    <name type="scientific">Dioscorea zingiberensis</name>
    <dbReference type="NCBI Taxonomy" id="325984"/>
    <lineage>
        <taxon>Eukaryota</taxon>
        <taxon>Viridiplantae</taxon>
        <taxon>Streptophyta</taxon>
        <taxon>Embryophyta</taxon>
        <taxon>Tracheophyta</taxon>
        <taxon>Spermatophyta</taxon>
        <taxon>Magnoliopsida</taxon>
        <taxon>Liliopsida</taxon>
        <taxon>Dioscoreales</taxon>
        <taxon>Dioscoreaceae</taxon>
        <taxon>Dioscorea</taxon>
    </lineage>
</organism>
<dbReference type="InterPro" id="IPR050823">
    <property type="entry name" value="Plant_Ser_Thr_Prot_Kinase"/>
</dbReference>
<accession>A0A9D5HG58</accession>
<dbReference type="EMBL" id="JAGGNH010000004">
    <property type="protein sequence ID" value="KAJ0975255.1"/>
    <property type="molecule type" value="Genomic_DNA"/>
</dbReference>
<dbReference type="InterPro" id="IPR011009">
    <property type="entry name" value="Kinase-like_dom_sf"/>
</dbReference>
<dbReference type="PROSITE" id="PS50011">
    <property type="entry name" value="PROTEIN_KINASE_DOM"/>
    <property type="match status" value="1"/>
</dbReference>
<dbReference type="AlphaFoldDB" id="A0A9D5HG58"/>
<dbReference type="Gene3D" id="3.30.200.20">
    <property type="entry name" value="Phosphorylase Kinase, domain 1"/>
    <property type="match status" value="1"/>
</dbReference>
<evidence type="ECO:0000313" key="9">
    <source>
        <dbReference type="Proteomes" id="UP001085076"/>
    </source>
</evidence>
<protein>
    <recommendedName>
        <fullName evidence="1">non-specific serine/threonine protein kinase</fullName>
        <ecNumber evidence="1">2.7.11.1</ecNumber>
    </recommendedName>
</protein>
<evidence type="ECO:0000256" key="4">
    <source>
        <dbReference type="ARBA" id="ARBA00022777"/>
    </source>
</evidence>
<reference evidence="8" key="1">
    <citation type="submission" date="2021-03" db="EMBL/GenBank/DDBJ databases">
        <authorList>
            <person name="Li Z."/>
            <person name="Yang C."/>
        </authorList>
    </citation>
    <scope>NUCLEOTIDE SEQUENCE</scope>
    <source>
        <strain evidence="8">Dzin_1.0</strain>
        <tissue evidence="8">Leaf</tissue>
    </source>
</reference>
<feature type="region of interest" description="Disordered" evidence="6">
    <location>
        <begin position="1"/>
        <end position="40"/>
    </location>
</feature>
<dbReference type="PANTHER" id="PTHR45621">
    <property type="entry name" value="OS01G0588500 PROTEIN-RELATED"/>
    <property type="match status" value="1"/>
</dbReference>
<sequence length="411" mass="45601">MGNCLGAHSRVENDHISHKPSAPSKFTAKTDTTSVSSTSTGCSTLSTQCSATGRWDRISTQKTEGEVLSSSNLKAFTFNELKNATRNFRPESLLGEGGFGPVFKGWIDEQTLAPSKPGYGLAVAVKRLKPEGYQGHREWLTEVHYLGQLRHPNLVKLIGYCSEGDNRLLVYEFMPKGSLDNHLFRRSKLLLAARGLSFLHGTEPQVIYRDVKSSNILLDSLKAGPTGDKTHVSTRVLGTEGYAAPEYVISGRLSAKADVYSFGVVLLELLSGRTAVDHSKLQVEQNLVDWSRPYICDRRKLFRIMDTKLEGQYPKKSAFAVAKLAFHCVRREAKLRPPMSEVLSTLEQLEDPKDAAKLQMQATRNAVKVNHGKQMRALSPVMKPSLRRQPSPLHSIPAVSSLPHRHLSHPH</sequence>
<name>A0A9D5HG58_9LILI</name>
<proteinExistence type="predicted"/>
<dbReference type="EC" id="2.7.11.1" evidence="1"/>
<evidence type="ECO:0000256" key="2">
    <source>
        <dbReference type="ARBA" id="ARBA00022679"/>
    </source>
</evidence>
<dbReference type="GO" id="GO:0005524">
    <property type="term" value="F:ATP binding"/>
    <property type="evidence" value="ECO:0007669"/>
    <property type="project" value="UniProtKB-KW"/>
</dbReference>
<comment type="caution">
    <text evidence="8">The sequence shown here is derived from an EMBL/GenBank/DDBJ whole genome shotgun (WGS) entry which is preliminary data.</text>
</comment>
<dbReference type="SUPFAM" id="SSF56112">
    <property type="entry name" value="Protein kinase-like (PK-like)"/>
    <property type="match status" value="1"/>
</dbReference>
<keyword evidence="2" id="KW-0808">Transferase</keyword>
<dbReference type="InterPro" id="IPR000719">
    <property type="entry name" value="Prot_kinase_dom"/>
</dbReference>
<dbReference type="InterPro" id="IPR008271">
    <property type="entry name" value="Ser/Thr_kinase_AS"/>
</dbReference>
<dbReference type="GO" id="GO:0004674">
    <property type="term" value="F:protein serine/threonine kinase activity"/>
    <property type="evidence" value="ECO:0007669"/>
    <property type="project" value="UniProtKB-EC"/>
</dbReference>
<evidence type="ECO:0000256" key="5">
    <source>
        <dbReference type="ARBA" id="ARBA00022840"/>
    </source>
</evidence>
<dbReference type="PROSITE" id="PS00108">
    <property type="entry name" value="PROTEIN_KINASE_ST"/>
    <property type="match status" value="1"/>
</dbReference>
<feature type="compositionally biased region" description="Low complexity" evidence="6">
    <location>
        <begin position="27"/>
        <end position="40"/>
    </location>
</feature>
<keyword evidence="5" id="KW-0067">ATP-binding</keyword>
<gene>
    <name evidence="8" type="ORF">J5N97_017220</name>
</gene>
<evidence type="ECO:0000256" key="6">
    <source>
        <dbReference type="SAM" id="MobiDB-lite"/>
    </source>
</evidence>
<dbReference type="Pfam" id="PF00069">
    <property type="entry name" value="Pkinase"/>
    <property type="match status" value="1"/>
</dbReference>
<reference evidence="8" key="2">
    <citation type="journal article" date="2022" name="Hortic Res">
        <title>The genome of Dioscorea zingiberensis sheds light on the biosynthesis, origin and evolution of the medicinally important diosgenin saponins.</title>
        <authorList>
            <person name="Li Y."/>
            <person name="Tan C."/>
            <person name="Li Z."/>
            <person name="Guo J."/>
            <person name="Li S."/>
            <person name="Chen X."/>
            <person name="Wang C."/>
            <person name="Dai X."/>
            <person name="Yang H."/>
            <person name="Song W."/>
            <person name="Hou L."/>
            <person name="Xu J."/>
            <person name="Tong Z."/>
            <person name="Xu A."/>
            <person name="Yuan X."/>
            <person name="Wang W."/>
            <person name="Yang Q."/>
            <person name="Chen L."/>
            <person name="Sun Z."/>
            <person name="Wang K."/>
            <person name="Pan B."/>
            <person name="Chen J."/>
            <person name="Bao Y."/>
            <person name="Liu F."/>
            <person name="Qi X."/>
            <person name="Gang D.R."/>
            <person name="Wen J."/>
            <person name="Li J."/>
        </authorList>
    </citation>
    <scope>NUCLEOTIDE SEQUENCE</scope>
    <source>
        <strain evidence="8">Dzin_1.0</strain>
    </source>
</reference>
<keyword evidence="4" id="KW-0418">Kinase</keyword>
<dbReference type="Proteomes" id="UP001085076">
    <property type="component" value="Miscellaneous, Linkage group lg04"/>
</dbReference>
<feature type="region of interest" description="Disordered" evidence="6">
    <location>
        <begin position="381"/>
        <end position="411"/>
    </location>
</feature>
<evidence type="ECO:0000259" key="7">
    <source>
        <dbReference type="PROSITE" id="PS50011"/>
    </source>
</evidence>
<dbReference type="Gene3D" id="1.10.510.10">
    <property type="entry name" value="Transferase(Phosphotransferase) domain 1"/>
    <property type="match status" value="1"/>
</dbReference>
<dbReference type="FunFam" id="3.30.200.20:FF:000228">
    <property type="entry name" value="Serine/threonine-protein kinase BIK1"/>
    <property type="match status" value="1"/>
</dbReference>
<keyword evidence="3" id="KW-0547">Nucleotide-binding</keyword>
<keyword evidence="9" id="KW-1185">Reference proteome</keyword>
<dbReference type="OrthoDB" id="4062651at2759"/>
<feature type="domain" description="Protein kinase" evidence="7">
    <location>
        <begin position="88"/>
        <end position="349"/>
    </location>
</feature>
<evidence type="ECO:0000256" key="3">
    <source>
        <dbReference type="ARBA" id="ARBA00022741"/>
    </source>
</evidence>
<evidence type="ECO:0000256" key="1">
    <source>
        <dbReference type="ARBA" id="ARBA00012513"/>
    </source>
</evidence>
<evidence type="ECO:0000313" key="8">
    <source>
        <dbReference type="EMBL" id="KAJ0975255.1"/>
    </source>
</evidence>
<dbReference type="SMART" id="SM00220">
    <property type="entry name" value="S_TKc"/>
    <property type="match status" value="1"/>
</dbReference>